<keyword evidence="1" id="KW-0378">Hydrolase</keyword>
<dbReference type="GO" id="GO:0004190">
    <property type="term" value="F:aspartic-type endopeptidase activity"/>
    <property type="evidence" value="ECO:0007669"/>
    <property type="project" value="InterPro"/>
</dbReference>
<dbReference type="RefSeq" id="WP_277442925.1">
    <property type="nucleotide sequence ID" value="NZ_JAKOAV010000006.1"/>
</dbReference>
<evidence type="ECO:0000259" key="2">
    <source>
        <dbReference type="PROSITE" id="PS50175"/>
    </source>
</evidence>
<protein>
    <submittedName>
        <fullName evidence="3">Retroviral-like aspartic protease family protein</fullName>
    </submittedName>
</protein>
<dbReference type="GO" id="GO:0006508">
    <property type="term" value="P:proteolysis"/>
    <property type="evidence" value="ECO:0007669"/>
    <property type="project" value="UniProtKB-KW"/>
</dbReference>
<accession>A0A9X4JSX8</accession>
<dbReference type="InterPro" id="IPR034122">
    <property type="entry name" value="Retropepsin-like_bacterial"/>
</dbReference>
<dbReference type="Proteomes" id="UP001154312">
    <property type="component" value="Unassembled WGS sequence"/>
</dbReference>
<reference evidence="3" key="1">
    <citation type="submission" date="2022-02" db="EMBL/GenBank/DDBJ databases">
        <authorList>
            <person name="Leng L."/>
        </authorList>
    </citation>
    <scope>NUCLEOTIDE SEQUENCE</scope>
    <source>
        <strain evidence="3">JI</strain>
    </source>
</reference>
<dbReference type="SUPFAM" id="SSF50630">
    <property type="entry name" value="Acid proteases"/>
    <property type="match status" value="1"/>
</dbReference>
<dbReference type="EMBL" id="JAKOAV010000006">
    <property type="protein sequence ID" value="MDF9407689.1"/>
    <property type="molecule type" value="Genomic_DNA"/>
</dbReference>
<sequence length="124" mass="13837">MNLKLKYGLPFTDVVLVHRDKSLSFDNFLIDTGSASTIIAAEIAVELGLGPEPLDVIRKIRGVGGTEYVYEKHIDRIQLGTKKLTKFKIQIGDMDYGFDIDGILGMDYLMKSKVVIDLESMILV</sequence>
<name>A0A9X4JSX8_9FIRM</name>
<dbReference type="CDD" id="cd05483">
    <property type="entry name" value="retropepsin_like_bacteria"/>
    <property type="match status" value="1"/>
</dbReference>
<gene>
    <name evidence="3" type="ORF">L7E55_04835</name>
</gene>
<proteinExistence type="predicted"/>
<dbReference type="Pfam" id="PF13650">
    <property type="entry name" value="Asp_protease_2"/>
    <property type="match status" value="1"/>
</dbReference>
<dbReference type="Gene3D" id="2.40.70.10">
    <property type="entry name" value="Acid Proteases"/>
    <property type="match status" value="1"/>
</dbReference>
<keyword evidence="3" id="KW-0645">Protease</keyword>
<dbReference type="InterPro" id="IPR021109">
    <property type="entry name" value="Peptidase_aspartic_dom_sf"/>
</dbReference>
<dbReference type="AlphaFoldDB" id="A0A9X4JSX8"/>
<feature type="domain" description="Peptidase A2" evidence="2">
    <location>
        <begin position="26"/>
        <end position="108"/>
    </location>
</feature>
<dbReference type="PROSITE" id="PS50175">
    <property type="entry name" value="ASP_PROT_RETROV"/>
    <property type="match status" value="1"/>
</dbReference>
<dbReference type="InterPro" id="IPR001995">
    <property type="entry name" value="Peptidase_A2_cat"/>
</dbReference>
<evidence type="ECO:0000313" key="4">
    <source>
        <dbReference type="Proteomes" id="UP001154312"/>
    </source>
</evidence>
<evidence type="ECO:0000313" key="3">
    <source>
        <dbReference type="EMBL" id="MDF9407689.1"/>
    </source>
</evidence>
<organism evidence="3 4">
    <name type="scientific">Pelotomaculum isophthalicicum JI</name>
    <dbReference type="NCBI Taxonomy" id="947010"/>
    <lineage>
        <taxon>Bacteria</taxon>
        <taxon>Bacillati</taxon>
        <taxon>Bacillota</taxon>
        <taxon>Clostridia</taxon>
        <taxon>Eubacteriales</taxon>
        <taxon>Desulfotomaculaceae</taxon>
        <taxon>Pelotomaculum</taxon>
    </lineage>
</organism>
<comment type="caution">
    <text evidence="3">The sequence shown here is derived from an EMBL/GenBank/DDBJ whole genome shotgun (WGS) entry which is preliminary data.</text>
</comment>
<keyword evidence="4" id="KW-1185">Reference proteome</keyword>
<evidence type="ECO:0000256" key="1">
    <source>
        <dbReference type="ARBA" id="ARBA00022801"/>
    </source>
</evidence>